<dbReference type="InterPro" id="IPR035937">
    <property type="entry name" value="FPG_N"/>
</dbReference>
<evidence type="ECO:0000256" key="6">
    <source>
        <dbReference type="ARBA" id="ARBA00022771"/>
    </source>
</evidence>
<dbReference type="Pfam" id="PF01149">
    <property type="entry name" value="Fapy_DNA_glyco"/>
    <property type="match status" value="1"/>
</dbReference>
<evidence type="ECO:0000256" key="1">
    <source>
        <dbReference type="ARBA" id="ARBA00001668"/>
    </source>
</evidence>
<dbReference type="InterPro" id="IPR000214">
    <property type="entry name" value="Znf_DNA_glyclase/AP_lyase"/>
</dbReference>
<comment type="cofactor">
    <cofactor evidence="15">
        <name>Zn(2+)</name>
        <dbReference type="ChEBI" id="CHEBI:29105"/>
    </cofactor>
    <text evidence="15">Binds 1 zinc ion per subunit.</text>
</comment>
<keyword evidence="4 15" id="KW-0479">Metal-binding</keyword>
<dbReference type="EC" id="4.2.99.18" evidence="15"/>
<evidence type="ECO:0000259" key="17">
    <source>
        <dbReference type="PROSITE" id="PS51068"/>
    </source>
</evidence>
<sequence>MPELPEVETVRRTLAHLVIGETITMVDVFFAKIIKKPNDVDQFKQALVGQTIRALKRKGKFLMIELDDYDLISHLRMEGKYTVEEARMPVDKHTHIIFGFKSGKTLRYHDVRKFGTMHLFGKGEAADALPLRQVGYDLYLDQIDEDWVFEKITASTRAIKNILLDQTIVAGLGNIYVDETLFKSKIHPLTKGLTLSKVEVLRILDMAKLTIDEAVKQGGTSIRSYVDAKGDMGMFQQTLHAYGQTGEPCSVCEHPIEKMKLSGRGTHFCPVCQKEKNDSVRS</sequence>
<accession>A0A2V3WN10</accession>
<dbReference type="FunFam" id="1.10.8.50:FF:000003">
    <property type="entry name" value="Formamidopyrimidine-DNA glycosylase"/>
    <property type="match status" value="1"/>
</dbReference>
<organism evidence="18 19">
    <name type="scientific">Streptohalobacillus salinus</name>
    <dbReference type="NCBI Taxonomy" id="621096"/>
    <lineage>
        <taxon>Bacteria</taxon>
        <taxon>Bacillati</taxon>
        <taxon>Bacillota</taxon>
        <taxon>Bacilli</taxon>
        <taxon>Bacillales</taxon>
        <taxon>Bacillaceae</taxon>
        <taxon>Streptohalobacillus</taxon>
    </lineage>
</organism>
<dbReference type="FunFam" id="3.20.190.10:FF:000001">
    <property type="entry name" value="Formamidopyrimidine-DNA glycosylase"/>
    <property type="match status" value="1"/>
</dbReference>
<dbReference type="AlphaFoldDB" id="A0A2V3WN10"/>
<keyword evidence="8 15" id="KW-0862">Zinc</keyword>
<protein>
    <recommendedName>
        <fullName evidence="15">Formamidopyrimidine-DNA glycosylase</fullName>
        <shortName evidence="15">Fapy-DNA glycosylase</shortName>
        <ecNumber evidence="15">3.2.2.23</ecNumber>
    </recommendedName>
    <alternativeName>
        <fullName evidence="15">DNA-(apurinic or apyrimidinic site) lyase MutM</fullName>
        <shortName evidence="15">AP lyase MutM</shortName>
        <ecNumber evidence="15">4.2.99.18</ecNumber>
    </alternativeName>
</protein>
<evidence type="ECO:0000256" key="10">
    <source>
        <dbReference type="ARBA" id="ARBA00023204"/>
    </source>
</evidence>
<dbReference type="InterPro" id="IPR020629">
    <property type="entry name" value="FPG_Glyclase"/>
</dbReference>
<keyword evidence="11 15" id="KW-0456">Lyase</keyword>
<name>A0A2V3WN10_9BACI</name>
<dbReference type="GO" id="GO:0034039">
    <property type="term" value="F:8-oxo-7,8-dihydroguanine DNA N-glycosylase activity"/>
    <property type="evidence" value="ECO:0007669"/>
    <property type="project" value="TreeGrafter"/>
</dbReference>
<dbReference type="InterPro" id="IPR010663">
    <property type="entry name" value="Znf_FPG/IleRS"/>
</dbReference>
<dbReference type="Pfam" id="PF06831">
    <property type="entry name" value="H2TH"/>
    <property type="match status" value="1"/>
</dbReference>
<comment type="caution">
    <text evidence="15">Lacks conserved residue(s) required for the propagation of feature annotation.</text>
</comment>
<dbReference type="OrthoDB" id="9800855at2"/>
<dbReference type="GO" id="GO:0003690">
    <property type="term" value="F:double-stranded DNA binding"/>
    <property type="evidence" value="ECO:0007669"/>
    <property type="project" value="UniProtKB-ARBA"/>
</dbReference>
<evidence type="ECO:0000256" key="12">
    <source>
        <dbReference type="ARBA" id="ARBA00023268"/>
    </source>
</evidence>
<dbReference type="Gene3D" id="3.20.190.10">
    <property type="entry name" value="MutM-like, N-terminal"/>
    <property type="match status" value="1"/>
</dbReference>
<evidence type="ECO:0000256" key="4">
    <source>
        <dbReference type="ARBA" id="ARBA00022723"/>
    </source>
</evidence>
<feature type="binding site" evidence="15">
    <location>
        <position position="112"/>
    </location>
    <ligand>
        <name>DNA</name>
        <dbReference type="ChEBI" id="CHEBI:16991"/>
    </ligand>
</feature>
<proteinExistence type="inferred from homology"/>
<comment type="function">
    <text evidence="15">Involved in base excision repair of DNA damaged by oxidation or by mutagenic agents. Acts as DNA glycosylase that recognizes and removes damaged bases. Has a preference for oxidized purines, such as 7,8-dihydro-8-oxoguanine (8-oxoG). Has AP (apurinic/apyrimidinic) lyase activity and introduces nicks in the DNA strand. Cleaves the DNA backbone by beta-delta elimination to generate a single-strand break at the site of the removed base with both 3'- and 5'-phosphates.</text>
</comment>
<dbReference type="EMBL" id="QJJR01000008">
    <property type="protein sequence ID" value="PXW90089.1"/>
    <property type="molecule type" value="Genomic_DNA"/>
</dbReference>
<evidence type="ECO:0000256" key="8">
    <source>
        <dbReference type="ARBA" id="ARBA00022833"/>
    </source>
</evidence>
<dbReference type="PROSITE" id="PS51066">
    <property type="entry name" value="ZF_FPG_2"/>
    <property type="match status" value="1"/>
</dbReference>
<evidence type="ECO:0000256" key="13">
    <source>
        <dbReference type="ARBA" id="ARBA00023295"/>
    </source>
</evidence>
<dbReference type="SUPFAM" id="SSF46946">
    <property type="entry name" value="S13-like H2TH domain"/>
    <property type="match status" value="1"/>
</dbReference>
<dbReference type="SUPFAM" id="SSF57716">
    <property type="entry name" value="Glucocorticoid receptor-like (DNA-binding domain)"/>
    <property type="match status" value="1"/>
</dbReference>
<dbReference type="GO" id="GO:0003684">
    <property type="term" value="F:damaged DNA binding"/>
    <property type="evidence" value="ECO:0007669"/>
    <property type="project" value="InterPro"/>
</dbReference>
<dbReference type="RefSeq" id="WP_110251621.1">
    <property type="nucleotide sequence ID" value="NZ_QJJR01000008.1"/>
</dbReference>
<evidence type="ECO:0000256" key="3">
    <source>
        <dbReference type="ARBA" id="ARBA00011245"/>
    </source>
</evidence>
<evidence type="ECO:0000256" key="9">
    <source>
        <dbReference type="ARBA" id="ARBA00023125"/>
    </source>
</evidence>
<dbReference type="SUPFAM" id="SSF81624">
    <property type="entry name" value="N-terminal domain of MutM-like DNA repair proteins"/>
    <property type="match status" value="1"/>
</dbReference>
<evidence type="ECO:0000256" key="5">
    <source>
        <dbReference type="ARBA" id="ARBA00022763"/>
    </source>
</evidence>
<evidence type="ECO:0000256" key="14">
    <source>
        <dbReference type="ARBA" id="ARBA00044632"/>
    </source>
</evidence>
<evidence type="ECO:0000256" key="7">
    <source>
        <dbReference type="ARBA" id="ARBA00022801"/>
    </source>
</evidence>
<dbReference type="HAMAP" id="MF_00103">
    <property type="entry name" value="Fapy_DNA_glycosyl"/>
    <property type="match status" value="1"/>
</dbReference>
<feature type="active site" description="Proton donor; for beta-elimination activity" evidence="15">
    <location>
        <position position="60"/>
    </location>
</feature>
<feature type="binding site" evidence="15">
    <location>
        <position position="93"/>
    </location>
    <ligand>
        <name>DNA</name>
        <dbReference type="ChEBI" id="CHEBI:16991"/>
    </ligand>
</feature>
<dbReference type="GO" id="GO:0140078">
    <property type="term" value="F:class I DNA-(apurinic or apyrimidinic site) endonuclease activity"/>
    <property type="evidence" value="ECO:0007669"/>
    <property type="project" value="UniProtKB-EC"/>
</dbReference>
<comment type="subunit">
    <text evidence="3 15">Monomer.</text>
</comment>
<comment type="similarity">
    <text evidence="2 15">Belongs to the FPG family.</text>
</comment>
<keyword evidence="19" id="KW-1185">Reference proteome</keyword>
<feature type="active site" description="Proton donor" evidence="15">
    <location>
        <position position="3"/>
    </location>
</feature>
<comment type="catalytic activity">
    <reaction evidence="14 15">
        <text>2'-deoxyribonucleotide-(2'-deoxyribose 5'-phosphate)-2'-deoxyribonucleotide-DNA = a 3'-end 2'-deoxyribonucleotide-(2,3-dehydro-2,3-deoxyribose 5'-phosphate)-DNA + a 5'-end 5'-phospho-2'-deoxyribonucleoside-DNA + H(+)</text>
        <dbReference type="Rhea" id="RHEA:66592"/>
        <dbReference type="Rhea" id="RHEA-COMP:13180"/>
        <dbReference type="Rhea" id="RHEA-COMP:16897"/>
        <dbReference type="Rhea" id="RHEA-COMP:17067"/>
        <dbReference type="ChEBI" id="CHEBI:15378"/>
        <dbReference type="ChEBI" id="CHEBI:136412"/>
        <dbReference type="ChEBI" id="CHEBI:157695"/>
        <dbReference type="ChEBI" id="CHEBI:167181"/>
        <dbReference type="EC" id="4.2.99.18"/>
    </reaction>
</comment>
<feature type="domain" description="FPG-type" evidence="16">
    <location>
        <begin position="240"/>
        <end position="274"/>
    </location>
</feature>
<dbReference type="NCBIfam" id="NF002211">
    <property type="entry name" value="PRK01103.1"/>
    <property type="match status" value="1"/>
</dbReference>
<keyword evidence="6 15" id="KW-0863">Zinc-finger</keyword>
<dbReference type="SMART" id="SM00898">
    <property type="entry name" value="Fapy_DNA_glyco"/>
    <property type="match status" value="1"/>
</dbReference>
<dbReference type="CDD" id="cd08966">
    <property type="entry name" value="EcFpg-like_N"/>
    <property type="match status" value="1"/>
</dbReference>
<feature type="active site" description="Schiff-base intermediate with DNA" evidence="15">
    <location>
        <position position="2"/>
    </location>
</feature>
<evidence type="ECO:0000256" key="15">
    <source>
        <dbReference type="HAMAP-Rule" id="MF_00103"/>
    </source>
</evidence>
<feature type="active site" description="Proton donor; for delta-elimination activity" evidence="15">
    <location>
        <position position="264"/>
    </location>
</feature>
<dbReference type="Gene3D" id="1.10.8.50">
    <property type="match status" value="1"/>
</dbReference>
<dbReference type="GO" id="GO:0006284">
    <property type="term" value="P:base-excision repair"/>
    <property type="evidence" value="ECO:0007669"/>
    <property type="project" value="InterPro"/>
</dbReference>
<keyword evidence="7 15" id="KW-0378">Hydrolase</keyword>
<evidence type="ECO:0000313" key="19">
    <source>
        <dbReference type="Proteomes" id="UP000247922"/>
    </source>
</evidence>
<dbReference type="InterPro" id="IPR015886">
    <property type="entry name" value="H2TH_FPG"/>
</dbReference>
<evidence type="ECO:0000256" key="2">
    <source>
        <dbReference type="ARBA" id="ARBA00009409"/>
    </source>
</evidence>
<keyword evidence="12 15" id="KW-0511">Multifunctional enzyme</keyword>
<evidence type="ECO:0000259" key="16">
    <source>
        <dbReference type="PROSITE" id="PS51066"/>
    </source>
</evidence>
<dbReference type="Pfam" id="PF06827">
    <property type="entry name" value="zf-FPG_IleRS"/>
    <property type="match status" value="1"/>
</dbReference>
<dbReference type="InterPro" id="IPR012319">
    <property type="entry name" value="FPG_cat"/>
</dbReference>
<dbReference type="NCBIfam" id="TIGR00577">
    <property type="entry name" value="fpg"/>
    <property type="match status" value="1"/>
</dbReference>
<keyword evidence="5 15" id="KW-0227">DNA damage</keyword>
<keyword evidence="13 15" id="KW-0326">Glycosidase</keyword>
<feature type="domain" description="Formamidopyrimidine-DNA glycosylase catalytic" evidence="17">
    <location>
        <begin position="2"/>
        <end position="115"/>
    </location>
</feature>
<reference evidence="18 19" key="1">
    <citation type="submission" date="2018-05" db="EMBL/GenBank/DDBJ databases">
        <title>Genomic Encyclopedia of Type Strains, Phase IV (KMG-IV): sequencing the most valuable type-strain genomes for metagenomic binning, comparative biology and taxonomic classification.</title>
        <authorList>
            <person name="Goeker M."/>
        </authorList>
    </citation>
    <scope>NUCLEOTIDE SEQUENCE [LARGE SCALE GENOMIC DNA]</scope>
    <source>
        <strain evidence="18 19">DSM 22440</strain>
    </source>
</reference>
<dbReference type="PROSITE" id="PS51068">
    <property type="entry name" value="FPG_CAT"/>
    <property type="match status" value="1"/>
</dbReference>
<keyword evidence="10 15" id="KW-0234">DNA repair</keyword>
<gene>
    <name evidence="15" type="primary">mutM</name>
    <name evidence="15" type="synonym">fpg</name>
    <name evidence="18" type="ORF">DES38_108106</name>
</gene>
<dbReference type="PANTHER" id="PTHR22993:SF9">
    <property type="entry name" value="FORMAMIDOPYRIMIDINE-DNA GLYCOSYLASE"/>
    <property type="match status" value="1"/>
</dbReference>
<comment type="catalytic activity">
    <reaction evidence="1 15">
        <text>Hydrolysis of DNA containing ring-opened 7-methylguanine residues, releasing 2,6-diamino-4-hydroxy-5-(N-methyl)formamidopyrimidine.</text>
        <dbReference type="EC" id="3.2.2.23"/>
    </reaction>
</comment>
<dbReference type="GO" id="GO:0008270">
    <property type="term" value="F:zinc ion binding"/>
    <property type="evidence" value="ECO:0007669"/>
    <property type="project" value="UniProtKB-UniRule"/>
</dbReference>
<dbReference type="Proteomes" id="UP000247922">
    <property type="component" value="Unassembled WGS sequence"/>
</dbReference>
<dbReference type="SMART" id="SM01232">
    <property type="entry name" value="H2TH"/>
    <property type="match status" value="1"/>
</dbReference>
<dbReference type="PANTHER" id="PTHR22993">
    <property type="entry name" value="FORMAMIDOPYRIMIDINE-DNA GLYCOSYLASE"/>
    <property type="match status" value="1"/>
</dbReference>
<evidence type="ECO:0000313" key="18">
    <source>
        <dbReference type="EMBL" id="PXW90089.1"/>
    </source>
</evidence>
<evidence type="ECO:0000256" key="11">
    <source>
        <dbReference type="ARBA" id="ARBA00023239"/>
    </source>
</evidence>
<dbReference type="EC" id="3.2.2.23" evidence="15"/>
<dbReference type="InterPro" id="IPR010979">
    <property type="entry name" value="Ribosomal_uS13-like_H2TH"/>
</dbReference>
<keyword evidence="9 15" id="KW-0238">DNA-binding</keyword>
<comment type="caution">
    <text evidence="18">The sequence shown here is derived from an EMBL/GenBank/DDBJ whole genome shotgun (WGS) entry which is preliminary data.</text>
</comment>